<dbReference type="FunFam" id="3.40.33.10:FF:000010">
    <property type="entry name" value="Predicted protein"/>
    <property type="match status" value="1"/>
</dbReference>
<dbReference type="PANTHER" id="PTHR10334">
    <property type="entry name" value="CYSTEINE-RICH SECRETORY PROTEIN-RELATED"/>
    <property type="match status" value="1"/>
</dbReference>
<dbReference type="EMBL" id="JAEUBF010000325">
    <property type="protein sequence ID" value="KAH3679300.1"/>
    <property type="molecule type" value="Genomic_DNA"/>
</dbReference>
<dbReference type="InterPro" id="IPR035940">
    <property type="entry name" value="CAP_sf"/>
</dbReference>
<dbReference type="InterPro" id="IPR001283">
    <property type="entry name" value="CRISP-related"/>
</dbReference>
<keyword evidence="1" id="KW-0732">Signal</keyword>
<evidence type="ECO:0000313" key="4">
    <source>
        <dbReference type="Proteomes" id="UP000769528"/>
    </source>
</evidence>
<proteinExistence type="predicted"/>
<name>A0A9P8PXA5_9ASCO</name>
<gene>
    <name evidence="3" type="ORF">WICMUC_001124</name>
</gene>
<evidence type="ECO:0000256" key="1">
    <source>
        <dbReference type="SAM" id="SignalP"/>
    </source>
</evidence>
<protein>
    <recommendedName>
        <fullName evidence="2">SCP domain-containing protein</fullName>
    </recommendedName>
</protein>
<feature type="domain" description="SCP" evidence="2">
    <location>
        <begin position="65"/>
        <end position="194"/>
    </location>
</feature>
<evidence type="ECO:0000313" key="3">
    <source>
        <dbReference type="EMBL" id="KAH3679300.1"/>
    </source>
</evidence>
<dbReference type="InterPro" id="IPR018244">
    <property type="entry name" value="Allrgn_V5/Tpx1_CS"/>
</dbReference>
<dbReference type="SUPFAM" id="SSF55797">
    <property type="entry name" value="PR-1-like"/>
    <property type="match status" value="1"/>
</dbReference>
<organism evidence="3 4">
    <name type="scientific">Wickerhamomyces mucosus</name>
    <dbReference type="NCBI Taxonomy" id="1378264"/>
    <lineage>
        <taxon>Eukaryota</taxon>
        <taxon>Fungi</taxon>
        <taxon>Dikarya</taxon>
        <taxon>Ascomycota</taxon>
        <taxon>Saccharomycotina</taxon>
        <taxon>Saccharomycetes</taxon>
        <taxon>Phaffomycetales</taxon>
        <taxon>Wickerhamomycetaceae</taxon>
        <taxon>Wickerhamomyces</taxon>
    </lineage>
</organism>
<reference evidence="3" key="1">
    <citation type="journal article" date="2021" name="Open Biol.">
        <title>Shared evolutionary footprints suggest mitochondrial oxidative damage underlies multiple complex I losses in fungi.</title>
        <authorList>
            <person name="Schikora-Tamarit M.A."/>
            <person name="Marcet-Houben M."/>
            <person name="Nosek J."/>
            <person name="Gabaldon T."/>
        </authorList>
    </citation>
    <scope>NUCLEOTIDE SEQUENCE</scope>
    <source>
        <strain evidence="3">CBS6341</strain>
    </source>
</reference>
<evidence type="ECO:0000259" key="2">
    <source>
        <dbReference type="SMART" id="SM00198"/>
    </source>
</evidence>
<comment type="caution">
    <text evidence="3">The sequence shown here is derived from an EMBL/GenBank/DDBJ whole genome shotgun (WGS) entry which is preliminary data.</text>
</comment>
<dbReference type="SMART" id="SM00198">
    <property type="entry name" value="SCP"/>
    <property type="match status" value="1"/>
</dbReference>
<dbReference type="Pfam" id="PF00188">
    <property type="entry name" value="CAP"/>
    <property type="match status" value="1"/>
</dbReference>
<keyword evidence="4" id="KW-1185">Reference proteome</keyword>
<dbReference type="PRINTS" id="PR00837">
    <property type="entry name" value="V5TPXLIKE"/>
</dbReference>
<dbReference type="InterPro" id="IPR014044">
    <property type="entry name" value="CAP_dom"/>
</dbReference>
<dbReference type="Proteomes" id="UP000769528">
    <property type="component" value="Unassembled WGS sequence"/>
</dbReference>
<feature type="chain" id="PRO_5040340315" description="SCP domain-containing protein" evidence="1">
    <location>
        <begin position="16"/>
        <end position="204"/>
    </location>
</feature>
<dbReference type="GO" id="GO:0005576">
    <property type="term" value="C:extracellular region"/>
    <property type="evidence" value="ECO:0007669"/>
    <property type="project" value="InterPro"/>
</dbReference>
<sequence>MFFMILFYLSISAFAKIETIFDIKTVVNYQTQTGTKTITIWSTNTRSEPTTTITSTIFTTTTLDDFTSKILSFHNEKRALHENTPPLTYSSQIAENSQEYANEYNCNGTLIHHENPLYGENLALGYETTAAVEAWYDEISFYNYSNPGFTEETGHFTQVIWQNTTMIGCGYKDCGSYYGQYTVCQYFSPGNYAGLFKENVKPLK</sequence>
<dbReference type="AlphaFoldDB" id="A0A9P8PXA5"/>
<dbReference type="OrthoDB" id="337038at2759"/>
<feature type="signal peptide" evidence="1">
    <location>
        <begin position="1"/>
        <end position="15"/>
    </location>
</feature>
<dbReference type="Gene3D" id="3.40.33.10">
    <property type="entry name" value="CAP"/>
    <property type="match status" value="1"/>
</dbReference>
<accession>A0A9P8PXA5</accession>
<dbReference type="PROSITE" id="PS01009">
    <property type="entry name" value="CRISP_1"/>
    <property type="match status" value="1"/>
</dbReference>
<reference evidence="3" key="2">
    <citation type="submission" date="2021-01" db="EMBL/GenBank/DDBJ databases">
        <authorList>
            <person name="Schikora-Tamarit M.A."/>
        </authorList>
    </citation>
    <scope>NUCLEOTIDE SEQUENCE</scope>
    <source>
        <strain evidence="3">CBS6341</strain>
    </source>
</reference>